<evidence type="ECO:0000256" key="9">
    <source>
        <dbReference type="ARBA" id="ARBA00023679"/>
    </source>
</evidence>
<comment type="cofactor">
    <cofactor evidence="1">
        <name>Mg(2+)</name>
        <dbReference type="ChEBI" id="CHEBI:18420"/>
    </cofactor>
</comment>
<accession>A0ABM5QLY7</accession>
<dbReference type="InterPro" id="IPR050241">
    <property type="entry name" value="NAD-cap_RNA_hydrolase_NudC"/>
</dbReference>
<dbReference type="InterPro" id="IPR000086">
    <property type="entry name" value="NUDIX_hydrolase_dom"/>
</dbReference>
<dbReference type="EMBL" id="CP008944">
    <property type="protein sequence ID" value="AIG63803.1"/>
    <property type="molecule type" value="Genomic_DNA"/>
</dbReference>
<dbReference type="PROSITE" id="PS51462">
    <property type="entry name" value="NUDIX"/>
    <property type="match status" value="1"/>
</dbReference>
<keyword evidence="5" id="KW-0479">Metal-binding</keyword>
<sequence>MLYLPVDPDGRLAVSDGKPVYYSAPLVRAHNRADWAAAAVKPGEVVAVRVEPEDIDSQLEAENTTVGDIREFADDPVAARALALLFNRERVRFDPYDGSELTYDEEGRIAFGAGRLPIYPRIQPAVIGAVILEREGHEPAILVAQNRTRPGYYSLIAGYLEAGETVEEAFVREVREETGRRLHEITYVASQPWPISGSIMIGLKGTTSDEEPVAQVDGEIFDERWVTAAELDEITWPKQGSIAYRMLESFQKGEL</sequence>
<comment type="similarity">
    <text evidence="3">Belongs to the Nudix hydrolase family. NudC subfamily.</text>
</comment>
<dbReference type="EC" id="3.6.1.22" evidence="4"/>
<evidence type="ECO:0000256" key="7">
    <source>
        <dbReference type="ARBA" id="ARBA00022842"/>
    </source>
</evidence>
<evidence type="ECO:0000256" key="8">
    <source>
        <dbReference type="ARBA" id="ARBA00023027"/>
    </source>
</evidence>
<reference evidence="11 12" key="1">
    <citation type="submission" date="2014-07" db="EMBL/GenBank/DDBJ databases">
        <title>Complete genome sequence of Corynebacterium atypicum DSM 44849: identifiction of the mycolic acid biosynthesis genes.</title>
        <authorList>
            <person name="Tippelt A."/>
            <person name="Mollmann S."/>
            <person name="Albersmeier A."/>
            <person name="Jaenicke S."/>
            <person name="Ruckert C."/>
            <person name="Tauch A."/>
        </authorList>
    </citation>
    <scope>NUCLEOTIDE SEQUENCE [LARGE SCALE GENOMIC DNA]</scope>
    <source>
        <strain evidence="11 12">R2070</strain>
    </source>
</reference>
<evidence type="ECO:0000313" key="11">
    <source>
        <dbReference type="EMBL" id="AIG63803.1"/>
    </source>
</evidence>
<keyword evidence="7" id="KW-0460">Magnesium</keyword>
<feature type="domain" description="Nudix hydrolase" evidence="10">
    <location>
        <begin position="122"/>
        <end position="248"/>
    </location>
</feature>
<dbReference type="PANTHER" id="PTHR42904:SF6">
    <property type="entry name" value="NAD-CAPPED RNA HYDROLASE NUDT12"/>
    <property type="match status" value="1"/>
</dbReference>
<protein>
    <recommendedName>
        <fullName evidence="4">NAD(+) diphosphatase</fullName>
        <ecNumber evidence="4">3.6.1.22</ecNumber>
    </recommendedName>
</protein>
<dbReference type="InterPro" id="IPR020084">
    <property type="entry name" value="NUDIX_hydrolase_CS"/>
</dbReference>
<evidence type="ECO:0000256" key="4">
    <source>
        <dbReference type="ARBA" id="ARBA00012381"/>
    </source>
</evidence>
<dbReference type="Gene3D" id="3.90.79.10">
    <property type="entry name" value="Nucleoside Triphosphate Pyrophosphohydrolase"/>
    <property type="match status" value="1"/>
</dbReference>
<comment type="catalytic activity">
    <reaction evidence="9">
        <text>a 5'-end NAD(+)-phospho-ribonucleoside in mRNA + H2O = a 5'-end phospho-adenosine-phospho-ribonucleoside in mRNA + beta-nicotinamide D-ribonucleotide + 2 H(+)</text>
        <dbReference type="Rhea" id="RHEA:60876"/>
        <dbReference type="Rhea" id="RHEA-COMP:15698"/>
        <dbReference type="Rhea" id="RHEA-COMP:15719"/>
        <dbReference type="ChEBI" id="CHEBI:14649"/>
        <dbReference type="ChEBI" id="CHEBI:15377"/>
        <dbReference type="ChEBI" id="CHEBI:15378"/>
        <dbReference type="ChEBI" id="CHEBI:144029"/>
        <dbReference type="ChEBI" id="CHEBI:144051"/>
    </reaction>
    <physiologicalReaction direction="left-to-right" evidence="9">
        <dbReference type="Rhea" id="RHEA:60877"/>
    </physiologicalReaction>
</comment>
<dbReference type="PANTHER" id="PTHR42904">
    <property type="entry name" value="NUDIX HYDROLASE, NUDC SUBFAMILY"/>
    <property type="match status" value="1"/>
</dbReference>
<evidence type="ECO:0000256" key="2">
    <source>
        <dbReference type="ARBA" id="ARBA00001947"/>
    </source>
</evidence>
<dbReference type="CDD" id="cd03429">
    <property type="entry name" value="NUDIX_NADH_pyrophosphatase_Nudt13"/>
    <property type="match status" value="1"/>
</dbReference>
<organism evidence="11 12">
    <name type="scientific">Corynebacterium atypicum</name>
    <dbReference type="NCBI Taxonomy" id="191610"/>
    <lineage>
        <taxon>Bacteria</taxon>
        <taxon>Bacillati</taxon>
        <taxon>Actinomycetota</taxon>
        <taxon>Actinomycetes</taxon>
        <taxon>Mycobacteriales</taxon>
        <taxon>Corynebacteriaceae</taxon>
        <taxon>Corynebacterium</taxon>
    </lineage>
</organism>
<keyword evidence="12" id="KW-1185">Reference proteome</keyword>
<gene>
    <name evidence="11" type="ORF">CATYP_02880</name>
</gene>
<keyword evidence="8" id="KW-0520">NAD</keyword>
<evidence type="ECO:0000256" key="6">
    <source>
        <dbReference type="ARBA" id="ARBA00022801"/>
    </source>
</evidence>
<keyword evidence="6" id="KW-0378">Hydrolase</keyword>
<dbReference type="Pfam" id="PF00293">
    <property type="entry name" value="NUDIX"/>
    <property type="match status" value="1"/>
</dbReference>
<dbReference type="SUPFAM" id="SSF55811">
    <property type="entry name" value="Nudix"/>
    <property type="match status" value="1"/>
</dbReference>
<evidence type="ECO:0000313" key="12">
    <source>
        <dbReference type="Proteomes" id="UP000028504"/>
    </source>
</evidence>
<evidence type="ECO:0000256" key="1">
    <source>
        <dbReference type="ARBA" id="ARBA00001946"/>
    </source>
</evidence>
<name>A0ABM5QLY7_9CORY</name>
<evidence type="ECO:0000259" key="10">
    <source>
        <dbReference type="PROSITE" id="PS51462"/>
    </source>
</evidence>
<evidence type="ECO:0000256" key="5">
    <source>
        <dbReference type="ARBA" id="ARBA00022723"/>
    </source>
</evidence>
<comment type="cofactor">
    <cofactor evidence="2">
        <name>Zn(2+)</name>
        <dbReference type="ChEBI" id="CHEBI:29105"/>
    </cofactor>
</comment>
<dbReference type="InterPro" id="IPR015797">
    <property type="entry name" value="NUDIX_hydrolase-like_dom_sf"/>
</dbReference>
<dbReference type="PROSITE" id="PS00893">
    <property type="entry name" value="NUDIX_BOX"/>
    <property type="match status" value="1"/>
</dbReference>
<evidence type="ECO:0000256" key="3">
    <source>
        <dbReference type="ARBA" id="ARBA00009595"/>
    </source>
</evidence>
<dbReference type="InterPro" id="IPR049734">
    <property type="entry name" value="NudC-like_C"/>
</dbReference>
<dbReference type="RefSeq" id="WP_038607625.1">
    <property type="nucleotide sequence ID" value="NZ_CP008944.1"/>
</dbReference>
<dbReference type="Proteomes" id="UP000028504">
    <property type="component" value="Chromosome"/>
</dbReference>
<proteinExistence type="inferred from homology"/>